<gene>
    <name evidence="8" type="ORF">BO82DRAFT_426595</name>
</gene>
<organism evidence="8 9">
    <name type="scientific">Aspergillus uvarum CBS 121591</name>
    <dbReference type="NCBI Taxonomy" id="1448315"/>
    <lineage>
        <taxon>Eukaryota</taxon>
        <taxon>Fungi</taxon>
        <taxon>Dikarya</taxon>
        <taxon>Ascomycota</taxon>
        <taxon>Pezizomycotina</taxon>
        <taxon>Eurotiomycetes</taxon>
        <taxon>Eurotiomycetidae</taxon>
        <taxon>Eurotiales</taxon>
        <taxon>Aspergillaceae</taxon>
        <taxon>Aspergillus</taxon>
        <taxon>Aspergillus subgen. Circumdati</taxon>
    </lineage>
</organism>
<feature type="transmembrane region" description="Helical" evidence="6">
    <location>
        <begin position="458"/>
        <end position="479"/>
    </location>
</feature>
<keyword evidence="8" id="KW-0813">Transport</keyword>
<dbReference type="PROSITE" id="PS00216">
    <property type="entry name" value="SUGAR_TRANSPORT_1"/>
    <property type="match status" value="1"/>
</dbReference>
<feature type="transmembrane region" description="Helical" evidence="6">
    <location>
        <begin position="116"/>
        <end position="133"/>
    </location>
</feature>
<feature type="transmembrane region" description="Helical" evidence="6">
    <location>
        <begin position="205"/>
        <end position="225"/>
    </location>
</feature>
<evidence type="ECO:0000259" key="7">
    <source>
        <dbReference type="PROSITE" id="PS50850"/>
    </source>
</evidence>
<evidence type="ECO:0000256" key="3">
    <source>
        <dbReference type="ARBA" id="ARBA00022692"/>
    </source>
</evidence>
<feature type="domain" description="Major facilitator superfamily (MFS) profile" evidence="7">
    <location>
        <begin position="46"/>
        <end position="483"/>
    </location>
</feature>
<evidence type="ECO:0000313" key="8">
    <source>
        <dbReference type="EMBL" id="PYH84780.1"/>
    </source>
</evidence>
<proteinExistence type="inferred from homology"/>
<feature type="transmembrane region" description="Helical" evidence="6">
    <location>
        <begin position="332"/>
        <end position="354"/>
    </location>
</feature>
<feature type="transmembrane region" description="Helical" evidence="6">
    <location>
        <begin position="431"/>
        <end position="452"/>
    </location>
</feature>
<feature type="transmembrane region" description="Helical" evidence="6">
    <location>
        <begin position="361"/>
        <end position="383"/>
    </location>
</feature>
<dbReference type="InterPro" id="IPR020846">
    <property type="entry name" value="MFS_dom"/>
</dbReference>
<dbReference type="OrthoDB" id="6133115at2759"/>
<dbReference type="RefSeq" id="XP_025494980.1">
    <property type="nucleotide sequence ID" value="XM_025640367.1"/>
</dbReference>
<dbReference type="Proteomes" id="UP000248340">
    <property type="component" value="Unassembled WGS sequence"/>
</dbReference>
<dbReference type="InterPro" id="IPR005828">
    <property type="entry name" value="MFS_sugar_transport-like"/>
</dbReference>
<dbReference type="SUPFAM" id="SSF103473">
    <property type="entry name" value="MFS general substrate transporter"/>
    <property type="match status" value="1"/>
</dbReference>
<dbReference type="AlphaFoldDB" id="A0A319CJX3"/>
<dbReference type="GeneID" id="37143109"/>
<evidence type="ECO:0000256" key="2">
    <source>
        <dbReference type="ARBA" id="ARBA00010992"/>
    </source>
</evidence>
<evidence type="ECO:0000256" key="6">
    <source>
        <dbReference type="SAM" id="Phobius"/>
    </source>
</evidence>
<feature type="transmembrane region" description="Helical" evidence="6">
    <location>
        <begin position="83"/>
        <end position="104"/>
    </location>
</feature>
<keyword evidence="4 6" id="KW-1133">Transmembrane helix</keyword>
<evidence type="ECO:0000313" key="9">
    <source>
        <dbReference type="Proteomes" id="UP000248340"/>
    </source>
</evidence>
<feature type="transmembrane region" description="Helical" evidence="6">
    <location>
        <begin position="139"/>
        <end position="162"/>
    </location>
</feature>
<dbReference type="Pfam" id="PF00083">
    <property type="entry name" value="Sugar_tr"/>
    <property type="match status" value="1"/>
</dbReference>
<dbReference type="InterPro" id="IPR005829">
    <property type="entry name" value="Sugar_transporter_CS"/>
</dbReference>
<comment type="similarity">
    <text evidence="2">Belongs to the major facilitator superfamily. Sugar transporter (TC 2.A.1.1) family.</text>
</comment>
<dbReference type="GO" id="GO:0005351">
    <property type="term" value="F:carbohydrate:proton symporter activity"/>
    <property type="evidence" value="ECO:0007669"/>
    <property type="project" value="TreeGrafter"/>
</dbReference>
<keyword evidence="9" id="KW-1185">Reference proteome</keyword>
<dbReference type="PANTHER" id="PTHR48022">
    <property type="entry name" value="PLASTIDIC GLUCOSE TRANSPORTER 4"/>
    <property type="match status" value="1"/>
</dbReference>
<dbReference type="EMBL" id="KZ821682">
    <property type="protein sequence ID" value="PYH84780.1"/>
    <property type="molecule type" value="Genomic_DNA"/>
</dbReference>
<keyword evidence="5 6" id="KW-0472">Membrane</keyword>
<feature type="transmembrane region" description="Helical" evidence="6">
    <location>
        <begin position="174"/>
        <end position="193"/>
    </location>
</feature>
<evidence type="ECO:0000256" key="4">
    <source>
        <dbReference type="ARBA" id="ARBA00022989"/>
    </source>
</evidence>
<accession>A0A319CJX3</accession>
<evidence type="ECO:0000256" key="5">
    <source>
        <dbReference type="ARBA" id="ARBA00023136"/>
    </source>
</evidence>
<comment type="subcellular location">
    <subcellularLocation>
        <location evidence="1">Membrane</location>
        <topology evidence="1">Multi-pass membrane protein</topology>
    </subcellularLocation>
</comment>
<sequence length="528" mass="58421">MSSGLSETLEAHVRAAADVGESVFAALPKDGRPWWKKPHLLRLNFILFSCILFSSANGYDGTMMNGLQALPQWQKFMNHPKGAWLGFINSTQSVGAMVAVFPSAWTVQHFGRKTGVYLGYLFLAVGVALQTAAPNEACFIVARFFLGLASQFYANSASILITETAYPSHRGICTALYNCGWFVGSIIAAWATFGTRNCVTSWSWRIPSLLQIAIPVIALPGFLMSPESPRYLVFKGQIDDAKQVLIKYHNGGVRNALVDLELEEMMVILRAEREAKENTSWADMFRSKGNRHRSLISITLGVFSQWNGVGVVSYYFVLVLEAAGITDTTDQTLLNGCIQIWNLLLATGAAFSVDRLGRRKLFLVSGFGMLVSYICITGLSGSFAETGAKDAGISVIPFLFLFYGFYDIAFTPLFVSYPAEIWPYSLRAQGIASAQLSAQVAIFFNIFVNPIALDAIGWKYYIVFVIILIILILTVWFFYPETKGHTLEEMATIFDGADAATPARREILDHIARNKRTDVDMIHIEEAA</sequence>
<dbReference type="GO" id="GO:0016020">
    <property type="term" value="C:membrane"/>
    <property type="evidence" value="ECO:0007669"/>
    <property type="project" value="UniProtKB-SubCell"/>
</dbReference>
<reference evidence="8 9" key="1">
    <citation type="submission" date="2016-12" db="EMBL/GenBank/DDBJ databases">
        <title>The genomes of Aspergillus section Nigri reveals drivers in fungal speciation.</title>
        <authorList>
            <consortium name="DOE Joint Genome Institute"/>
            <person name="Vesth T.C."/>
            <person name="Nybo J."/>
            <person name="Theobald S."/>
            <person name="Brandl J."/>
            <person name="Frisvad J.C."/>
            <person name="Nielsen K.F."/>
            <person name="Lyhne E.K."/>
            <person name="Kogle M.E."/>
            <person name="Kuo A."/>
            <person name="Riley R."/>
            <person name="Clum A."/>
            <person name="Nolan M."/>
            <person name="Lipzen A."/>
            <person name="Salamov A."/>
            <person name="Henrissat B."/>
            <person name="Wiebenga A."/>
            <person name="De Vries R.P."/>
            <person name="Grigoriev I.V."/>
            <person name="Mortensen U.H."/>
            <person name="Andersen M.R."/>
            <person name="Baker S.E."/>
        </authorList>
    </citation>
    <scope>NUCLEOTIDE SEQUENCE [LARGE SCALE GENOMIC DNA]</scope>
    <source>
        <strain evidence="8 9">CBS 121591</strain>
    </source>
</reference>
<dbReference type="PANTHER" id="PTHR48022:SF3">
    <property type="entry name" value="HEXOSE TRANSPORTER PROTEIN (AFU_ORTHOLOGUE AFUA_8G04480)-RELATED"/>
    <property type="match status" value="1"/>
</dbReference>
<dbReference type="FunFam" id="1.20.1250.20:FF:000117">
    <property type="entry name" value="MFS hexose transporter"/>
    <property type="match status" value="1"/>
</dbReference>
<protein>
    <submittedName>
        <fullName evidence="8">Sugar transporter</fullName>
    </submittedName>
</protein>
<feature type="transmembrane region" description="Helical" evidence="6">
    <location>
        <begin position="295"/>
        <end position="320"/>
    </location>
</feature>
<dbReference type="VEuPathDB" id="FungiDB:BO82DRAFT_426595"/>
<name>A0A319CJX3_9EURO</name>
<evidence type="ECO:0000256" key="1">
    <source>
        <dbReference type="ARBA" id="ARBA00004141"/>
    </source>
</evidence>
<feature type="transmembrane region" description="Helical" evidence="6">
    <location>
        <begin position="40"/>
        <end position="59"/>
    </location>
</feature>
<dbReference type="InterPro" id="IPR050360">
    <property type="entry name" value="MFS_Sugar_Transporters"/>
</dbReference>
<keyword evidence="8" id="KW-0762">Sugar transport</keyword>
<dbReference type="InterPro" id="IPR036259">
    <property type="entry name" value="MFS_trans_sf"/>
</dbReference>
<keyword evidence="3 6" id="KW-0812">Transmembrane</keyword>
<feature type="transmembrane region" description="Helical" evidence="6">
    <location>
        <begin position="395"/>
        <end position="419"/>
    </location>
</feature>
<dbReference type="Gene3D" id="1.20.1250.20">
    <property type="entry name" value="MFS general substrate transporter like domains"/>
    <property type="match status" value="1"/>
</dbReference>
<dbReference type="PROSITE" id="PS50850">
    <property type="entry name" value="MFS"/>
    <property type="match status" value="1"/>
</dbReference>